<proteinExistence type="predicted"/>
<evidence type="ECO:0000313" key="2">
    <source>
        <dbReference type="Proteomes" id="UP000305675"/>
    </source>
</evidence>
<sequence>MTSAQLLSKLFALPTSGLNSQRLSYLVYSILTNAGESPQLCSGTLAGQSHSWVEWQALLIDFRHSGMEIPEDGVRNANHCGQDYQLDERRQPKAIDDSMLMHFCQDHAHFDHLA</sequence>
<dbReference type="OrthoDB" id="6400149at2"/>
<accession>A0A4U1BSD5</accession>
<dbReference type="AlphaFoldDB" id="A0A4U1BSD5"/>
<dbReference type="Proteomes" id="UP000305675">
    <property type="component" value="Unassembled WGS sequence"/>
</dbReference>
<evidence type="ECO:0000313" key="1">
    <source>
        <dbReference type="EMBL" id="TKB58270.1"/>
    </source>
</evidence>
<dbReference type="RefSeq" id="WP_136861418.1">
    <property type="nucleotide sequence ID" value="NZ_SWCJ01000001.1"/>
</dbReference>
<keyword evidence="2" id="KW-1185">Reference proteome</keyword>
<organism evidence="1 2">
    <name type="scientific">Ferrimonas aestuarii</name>
    <dbReference type="NCBI Taxonomy" id="2569539"/>
    <lineage>
        <taxon>Bacteria</taxon>
        <taxon>Pseudomonadati</taxon>
        <taxon>Pseudomonadota</taxon>
        <taxon>Gammaproteobacteria</taxon>
        <taxon>Alteromonadales</taxon>
        <taxon>Ferrimonadaceae</taxon>
        <taxon>Ferrimonas</taxon>
    </lineage>
</organism>
<comment type="caution">
    <text evidence="1">The sequence shown here is derived from an EMBL/GenBank/DDBJ whole genome shotgun (WGS) entry which is preliminary data.</text>
</comment>
<protein>
    <submittedName>
        <fullName evidence="1">Uncharacterized protein</fullName>
    </submittedName>
</protein>
<dbReference type="EMBL" id="SWCJ01000001">
    <property type="protein sequence ID" value="TKB58270.1"/>
    <property type="molecule type" value="Genomic_DNA"/>
</dbReference>
<name>A0A4U1BSD5_9GAMM</name>
<gene>
    <name evidence="1" type="ORF">FCL42_00480</name>
</gene>
<reference evidence="1 2" key="1">
    <citation type="submission" date="2019-04" db="EMBL/GenBank/DDBJ databases">
        <authorList>
            <person name="Hwang J.C."/>
        </authorList>
    </citation>
    <scope>NUCLEOTIDE SEQUENCE [LARGE SCALE GENOMIC DNA]</scope>
    <source>
        <strain evidence="1 2">IMCC35002</strain>
    </source>
</reference>